<evidence type="ECO:0000256" key="1">
    <source>
        <dbReference type="ARBA" id="ARBA00007435"/>
    </source>
</evidence>
<dbReference type="InterPro" id="IPR000305">
    <property type="entry name" value="GIY-YIG_endonuc"/>
</dbReference>
<dbReference type="PROSITE" id="PS50164">
    <property type="entry name" value="GIY_YIG"/>
    <property type="match status" value="1"/>
</dbReference>
<dbReference type="SUPFAM" id="SSF82771">
    <property type="entry name" value="GIY-YIG endonuclease"/>
    <property type="match status" value="1"/>
</dbReference>
<accession>B4D1T0</accession>
<sequence length="175" mass="19655">MGLWGKPRRTTRDSFVKDLFVYILTSERRTTLYIGVTNNLEGRLWQHQNGEGSKFAHHYNLTVLVYYETWPDPASAIARETQLKGWTRAKKDALISTLNPTWEDLAPSLFGKDSLVVRRGLPHSPIGVSQARLSTARSATLPPERSAQNDRGEGAQEGARERAKKARGEEKGAHE</sequence>
<proteinExistence type="inferred from homology"/>
<protein>
    <submittedName>
        <fullName evidence="4">Excinuclease ABC C subunit domain protein</fullName>
    </submittedName>
</protein>
<name>B4D1T0_9BACT</name>
<comment type="similarity">
    <text evidence="1">Belongs to the UPF0213 family.</text>
</comment>
<keyword evidence="5" id="KW-1185">Reference proteome</keyword>
<feature type="domain" description="GIY-YIG" evidence="3">
    <location>
        <begin position="17"/>
        <end position="93"/>
    </location>
</feature>
<dbReference type="InterPro" id="IPR050190">
    <property type="entry name" value="UPF0213_domain"/>
</dbReference>
<evidence type="ECO:0000259" key="3">
    <source>
        <dbReference type="PROSITE" id="PS50164"/>
    </source>
</evidence>
<dbReference type="Proteomes" id="UP000005824">
    <property type="component" value="Unassembled WGS sequence"/>
</dbReference>
<dbReference type="PANTHER" id="PTHR34477:SF5">
    <property type="entry name" value="BSL5627 PROTEIN"/>
    <property type="match status" value="1"/>
</dbReference>
<dbReference type="AlphaFoldDB" id="B4D1T0"/>
<reference evidence="4 5" key="1">
    <citation type="journal article" date="2011" name="J. Bacteriol.">
        <title>Genome sequence of Chthoniobacter flavus Ellin428, an aerobic heterotrophic soil bacterium.</title>
        <authorList>
            <person name="Kant R."/>
            <person name="van Passel M.W."/>
            <person name="Palva A."/>
            <person name="Lucas S."/>
            <person name="Lapidus A."/>
            <person name="Glavina Del Rio T."/>
            <person name="Dalin E."/>
            <person name="Tice H."/>
            <person name="Bruce D."/>
            <person name="Goodwin L."/>
            <person name="Pitluck S."/>
            <person name="Larimer F.W."/>
            <person name="Land M.L."/>
            <person name="Hauser L."/>
            <person name="Sangwan P."/>
            <person name="de Vos W.M."/>
            <person name="Janssen P.H."/>
            <person name="Smidt H."/>
        </authorList>
    </citation>
    <scope>NUCLEOTIDE SEQUENCE [LARGE SCALE GENOMIC DNA]</scope>
    <source>
        <strain evidence="4 5">Ellin428</strain>
    </source>
</reference>
<dbReference type="Pfam" id="PF01541">
    <property type="entry name" value="GIY-YIG"/>
    <property type="match status" value="1"/>
</dbReference>
<feature type="compositionally biased region" description="Basic and acidic residues" evidence="2">
    <location>
        <begin position="147"/>
        <end position="175"/>
    </location>
</feature>
<gene>
    <name evidence="4" type="ORF">CfE428DRAFT_2868</name>
</gene>
<feature type="region of interest" description="Disordered" evidence="2">
    <location>
        <begin position="126"/>
        <end position="175"/>
    </location>
</feature>
<dbReference type="CDD" id="cd10448">
    <property type="entry name" value="GIY-YIG_unchar_3"/>
    <property type="match status" value="1"/>
</dbReference>
<dbReference type="EMBL" id="ABVL01000007">
    <property type="protein sequence ID" value="EDY19692.1"/>
    <property type="molecule type" value="Genomic_DNA"/>
</dbReference>
<evidence type="ECO:0000256" key="2">
    <source>
        <dbReference type="SAM" id="MobiDB-lite"/>
    </source>
</evidence>
<dbReference type="Gene3D" id="3.40.1440.10">
    <property type="entry name" value="GIY-YIG endonuclease"/>
    <property type="match status" value="1"/>
</dbReference>
<dbReference type="STRING" id="497964.CfE428DRAFT_2868"/>
<organism evidence="4 5">
    <name type="scientific">Chthoniobacter flavus Ellin428</name>
    <dbReference type="NCBI Taxonomy" id="497964"/>
    <lineage>
        <taxon>Bacteria</taxon>
        <taxon>Pseudomonadati</taxon>
        <taxon>Verrucomicrobiota</taxon>
        <taxon>Spartobacteria</taxon>
        <taxon>Chthoniobacterales</taxon>
        <taxon>Chthoniobacteraceae</taxon>
        <taxon>Chthoniobacter</taxon>
    </lineage>
</organism>
<dbReference type="eggNOG" id="COG2827">
    <property type="taxonomic scope" value="Bacteria"/>
</dbReference>
<evidence type="ECO:0000313" key="4">
    <source>
        <dbReference type="EMBL" id="EDY19692.1"/>
    </source>
</evidence>
<evidence type="ECO:0000313" key="5">
    <source>
        <dbReference type="Proteomes" id="UP000005824"/>
    </source>
</evidence>
<dbReference type="InterPro" id="IPR035901">
    <property type="entry name" value="GIY-YIG_endonuc_sf"/>
</dbReference>
<dbReference type="PANTHER" id="PTHR34477">
    <property type="entry name" value="UPF0213 PROTEIN YHBQ"/>
    <property type="match status" value="1"/>
</dbReference>
<comment type="caution">
    <text evidence="4">The sequence shown here is derived from an EMBL/GenBank/DDBJ whole genome shotgun (WGS) entry which is preliminary data.</text>
</comment>
<dbReference type="InParanoid" id="B4D1T0"/>